<protein>
    <submittedName>
        <fullName evidence="3">LLM class flavin-dependent oxidoreductase</fullName>
    </submittedName>
</protein>
<dbReference type="EMBL" id="JAPWIE010000004">
    <property type="protein sequence ID" value="MCZ4551053.1"/>
    <property type="molecule type" value="Genomic_DNA"/>
</dbReference>
<dbReference type="PANTHER" id="PTHR43244">
    <property type="match status" value="1"/>
</dbReference>
<feature type="domain" description="Luciferase-like" evidence="2">
    <location>
        <begin position="1"/>
        <end position="306"/>
    </location>
</feature>
<evidence type="ECO:0000313" key="3">
    <source>
        <dbReference type="EMBL" id="MCZ4551053.1"/>
    </source>
</evidence>
<evidence type="ECO:0000259" key="2">
    <source>
        <dbReference type="Pfam" id="PF00296"/>
    </source>
</evidence>
<dbReference type="RefSeq" id="WP_301571778.1">
    <property type="nucleotide sequence ID" value="NZ_JAPWIE010000004.1"/>
</dbReference>
<organism evidence="3 4">
    <name type="scientific">Gordonia rubripertincta</name>
    <name type="common">Rhodococcus corallinus</name>
    <dbReference type="NCBI Taxonomy" id="36822"/>
    <lineage>
        <taxon>Bacteria</taxon>
        <taxon>Bacillati</taxon>
        <taxon>Actinomycetota</taxon>
        <taxon>Actinomycetes</taxon>
        <taxon>Mycobacteriales</taxon>
        <taxon>Gordoniaceae</taxon>
        <taxon>Gordonia</taxon>
    </lineage>
</organism>
<name>A0ABT4MVL6_GORRU</name>
<keyword evidence="4" id="KW-1185">Reference proteome</keyword>
<dbReference type="Pfam" id="PF00296">
    <property type="entry name" value="Bac_luciferase"/>
    <property type="match status" value="1"/>
</dbReference>
<dbReference type="PANTHER" id="PTHR43244:SF1">
    <property type="entry name" value="5,10-METHYLENETETRAHYDROMETHANOPTERIN REDUCTASE"/>
    <property type="match status" value="1"/>
</dbReference>
<dbReference type="Gene3D" id="3.20.20.30">
    <property type="entry name" value="Luciferase-like domain"/>
    <property type="match status" value="1"/>
</dbReference>
<gene>
    <name evidence="3" type="ORF">O4213_13765</name>
</gene>
<dbReference type="SUPFAM" id="SSF51679">
    <property type="entry name" value="Bacterial luciferase-like"/>
    <property type="match status" value="1"/>
</dbReference>
<evidence type="ECO:0000256" key="1">
    <source>
        <dbReference type="ARBA" id="ARBA00023002"/>
    </source>
</evidence>
<dbReference type="CDD" id="cd01097">
    <property type="entry name" value="Tetrahydromethanopterin_reductase"/>
    <property type="match status" value="1"/>
</dbReference>
<dbReference type="Proteomes" id="UP001067235">
    <property type="component" value="Unassembled WGS sequence"/>
</dbReference>
<accession>A0ABT4MVL6</accession>
<reference evidence="3" key="1">
    <citation type="submission" date="2022-12" db="EMBL/GenBank/DDBJ databases">
        <authorList>
            <person name="Krivoruchko A.V."/>
            <person name="Elkin A."/>
        </authorList>
    </citation>
    <scope>NUCLEOTIDE SEQUENCE</scope>
    <source>
        <strain evidence="3">IEGM 1388</strain>
    </source>
</reference>
<dbReference type="InterPro" id="IPR011251">
    <property type="entry name" value="Luciferase-like_dom"/>
</dbReference>
<dbReference type="InterPro" id="IPR036661">
    <property type="entry name" value="Luciferase-like_sf"/>
</dbReference>
<proteinExistence type="predicted"/>
<dbReference type="InterPro" id="IPR050564">
    <property type="entry name" value="F420-G6PD/mer"/>
</dbReference>
<comment type="caution">
    <text evidence="3">The sequence shown here is derived from an EMBL/GenBank/DDBJ whole genome shotgun (WGS) entry which is preliminary data.</text>
</comment>
<sequence length="343" mass="37474">MRLGITLPSRTNPIVSLGDKARRAEDAGFDSVWSYEVYRNPFIILSQAAAATSTVTIGSGLAAAFSRSPFVSANAAADIDEISGGRFLYGLGTGVPEFMKAFHSTDAERPLRRLSEYVDVLRLSWQYLNTGTAPRFEGQYYQFKPPRGNPWGERDMPREQIPIALAAMGPKLLQLVGEKADAWLGYFVTPEYFADFCHGHLETGAHKAGRSVSDIRVVAETVCSVHEDSGVAMQRARRQVGFYATHSAGAQVATVHGLESAVKNLRRGFIDKGIAAFEETPDELVDLLSITGTPSEVRNKLAKFEGFVDDLILHTPYVPPIKADESSDSFDNILSAFGGSEYL</sequence>
<evidence type="ECO:0000313" key="4">
    <source>
        <dbReference type="Proteomes" id="UP001067235"/>
    </source>
</evidence>
<keyword evidence="1" id="KW-0560">Oxidoreductase</keyword>